<proteinExistence type="predicted"/>
<evidence type="ECO:0000313" key="1">
    <source>
        <dbReference type="EMBL" id="EQB61494.1"/>
    </source>
</evidence>
<protein>
    <submittedName>
        <fullName evidence="1">Uncharacterized protein</fullName>
    </submittedName>
</protein>
<dbReference type="AlphaFoldDB" id="T0LB31"/>
<dbReference type="InterPro" id="IPR015943">
    <property type="entry name" value="WD40/YVTN_repeat-like_dom_sf"/>
</dbReference>
<dbReference type="VEuPathDB" id="MicrosporidiaDB:NAPIS_ORF00933"/>
<dbReference type="EMBL" id="KE647134">
    <property type="protein sequence ID" value="EQB61494.1"/>
    <property type="molecule type" value="Genomic_DNA"/>
</dbReference>
<dbReference type="Gene3D" id="2.130.10.10">
    <property type="entry name" value="YVTN repeat-like/Quinoprotein amine dehydrogenase"/>
    <property type="match status" value="1"/>
</dbReference>
<organism evidence="1 2">
    <name type="scientific">Vairimorpha apis BRL 01</name>
    <dbReference type="NCBI Taxonomy" id="1037528"/>
    <lineage>
        <taxon>Eukaryota</taxon>
        <taxon>Fungi</taxon>
        <taxon>Fungi incertae sedis</taxon>
        <taxon>Microsporidia</taxon>
        <taxon>Nosematidae</taxon>
        <taxon>Vairimorpha</taxon>
    </lineage>
</organism>
<accession>T0LB31</accession>
<dbReference type="OrthoDB" id="2190279at2759"/>
<name>T0LB31_9MICR</name>
<reference evidence="1 2" key="1">
    <citation type="journal article" date="2013" name="BMC Genomics">
        <title>Genome sequencing and comparative genomics of honey bee microsporidia, Nosema apis reveal novel insights into host-parasite interactions.</title>
        <authorList>
            <person name="Chen Yp."/>
            <person name="Pettis J.S."/>
            <person name="Zhao Y."/>
            <person name="Liu X."/>
            <person name="Tallon L.J."/>
            <person name="Sadzewicz L.D."/>
            <person name="Li R."/>
            <person name="Zheng H."/>
            <person name="Huang S."/>
            <person name="Zhang X."/>
            <person name="Hamilton M.C."/>
            <person name="Pernal S.F."/>
            <person name="Melathopoulos A.P."/>
            <person name="Yan X."/>
            <person name="Evans J.D."/>
        </authorList>
    </citation>
    <scope>NUCLEOTIDE SEQUENCE [LARGE SCALE GENOMIC DNA]</scope>
    <source>
        <strain evidence="1 2">BRL 01</strain>
    </source>
</reference>
<dbReference type="Proteomes" id="UP000053780">
    <property type="component" value="Unassembled WGS sequence"/>
</dbReference>
<keyword evidence="2" id="KW-1185">Reference proteome</keyword>
<dbReference type="SUPFAM" id="SSF50978">
    <property type="entry name" value="WD40 repeat-like"/>
    <property type="match status" value="1"/>
</dbReference>
<dbReference type="InterPro" id="IPR036322">
    <property type="entry name" value="WD40_repeat_dom_sf"/>
</dbReference>
<gene>
    <name evidence="1" type="ORF">NAPIS_ORF00933</name>
</gene>
<sequence>MKYNFYNILCIQNDFYGLYENFLVKNNEKVIEISEKNCKLINIENNVGLQSYNKLMIFDNLLNIINTYQCNVCCYIDDVLILGANNLLTVYIKSNKKIEIYLEEEITCIATNMLFSAIYCGSPSGKIYLVNLNNTKNIVMDYHDTKVTFLKMSFCNRFLFSTDNKGEILCWDCRHNVVCDRTLLEDKIEDLQMVIIGNLGIDEKIPIRDF</sequence>
<evidence type="ECO:0000313" key="2">
    <source>
        <dbReference type="Proteomes" id="UP000053780"/>
    </source>
</evidence>
<dbReference type="HOGENOM" id="CLU_1310455_0_0_1"/>